<reference evidence="3" key="2">
    <citation type="submission" date="2022-10" db="EMBL/GenBank/DDBJ databases">
        <authorList>
            <person name="Aronson H.S."/>
        </authorList>
    </citation>
    <scope>NUCLEOTIDE SEQUENCE</scope>
    <source>
        <strain evidence="3">RS19-109</strain>
    </source>
</reference>
<sequence>MNDRHIRLVVAEDDFLVCEEIKRILRGSAYEVIGEAGNGGQAVRLVAELHPDAVLMDIKMPEMDGLEASRRITETCPTPIVIMTAYETADLVETASKTGVAAFLTKPPVLAEIDRAITIALARHADLMELRRVNQELQTALGEIKTLRGILPLCSFCKKIRTAEGTWENVDVYIHKHTEADISHGLCPDCLKEHYPDIYLAMPHDT</sequence>
<dbReference type="PANTHER" id="PTHR43228">
    <property type="entry name" value="TWO-COMPONENT RESPONSE REGULATOR"/>
    <property type="match status" value="1"/>
</dbReference>
<dbReference type="InterPro" id="IPR011006">
    <property type="entry name" value="CheY-like_superfamily"/>
</dbReference>
<gene>
    <name evidence="3" type="ORF">OLX77_02010</name>
</gene>
<keyword evidence="1" id="KW-0597">Phosphoprotein</keyword>
<accession>A0A9X4MHH1</accession>
<evidence type="ECO:0000259" key="2">
    <source>
        <dbReference type="PROSITE" id="PS50110"/>
    </source>
</evidence>
<feature type="domain" description="Response regulatory" evidence="2">
    <location>
        <begin position="7"/>
        <end position="121"/>
    </location>
</feature>
<dbReference type="Proteomes" id="UP001154240">
    <property type="component" value="Unassembled WGS sequence"/>
</dbReference>
<dbReference type="SUPFAM" id="SSF52172">
    <property type="entry name" value="CheY-like"/>
    <property type="match status" value="1"/>
</dbReference>
<evidence type="ECO:0000313" key="4">
    <source>
        <dbReference type="Proteomes" id="UP001154240"/>
    </source>
</evidence>
<keyword evidence="4" id="KW-1185">Reference proteome</keyword>
<dbReference type="EMBL" id="JAPHEH010000001">
    <property type="protein sequence ID" value="MDG4474934.1"/>
    <property type="molecule type" value="Genomic_DNA"/>
</dbReference>
<dbReference type="Pfam" id="PF00072">
    <property type="entry name" value="Response_reg"/>
    <property type="match status" value="1"/>
</dbReference>
<evidence type="ECO:0000256" key="1">
    <source>
        <dbReference type="PROSITE-ProRule" id="PRU00169"/>
    </source>
</evidence>
<dbReference type="RefSeq" id="WP_307631912.1">
    <property type="nucleotide sequence ID" value="NZ_JAPHEH010000001.1"/>
</dbReference>
<dbReference type="SMART" id="SM00448">
    <property type="entry name" value="REC"/>
    <property type="match status" value="1"/>
</dbReference>
<feature type="modified residue" description="4-aspartylphosphate" evidence="1">
    <location>
        <position position="57"/>
    </location>
</feature>
<dbReference type="Gene3D" id="3.40.50.2300">
    <property type="match status" value="1"/>
</dbReference>
<name>A0A9X4MHH1_9BACT</name>
<dbReference type="InterPro" id="IPR001789">
    <property type="entry name" value="Sig_transdc_resp-reg_receiver"/>
</dbReference>
<dbReference type="GO" id="GO:0000160">
    <property type="term" value="P:phosphorelay signal transduction system"/>
    <property type="evidence" value="ECO:0007669"/>
    <property type="project" value="InterPro"/>
</dbReference>
<dbReference type="PROSITE" id="PS50110">
    <property type="entry name" value="RESPONSE_REGULATORY"/>
    <property type="match status" value="1"/>
</dbReference>
<reference evidence="3" key="1">
    <citation type="journal article" date="2022" name="bioRxiv">
        <title>Thiovibrio frasassiensisgen. nov., sp. nov., an autotrophic, elemental sulfur disproportionating bacterium isolated from sulfidic karst sediment, and proposal of Thiovibrionaceae fam. nov.</title>
        <authorList>
            <person name="Aronson H."/>
            <person name="Thomas C."/>
            <person name="Bhattacharyya M."/>
            <person name="Eckstein S."/>
            <person name="Jensen S."/>
            <person name="Barco R."/>
            <person name="Macalady J."/>
            <person name="Amend J."/>
        </authorList>
    </citation>
    <scope>NUCLEOTIDE SEQUENCE</scope>
    <source>
        <strain evidence="3">RS19-109</strain>
    </source>
</reference>
<dbReference type="AlphaFoldDB" id="A0A9X4MHH1"/>
<protein>
    <submittedName>
        <fullName evidence="3">Response regulator</fullName>
    </submittedName>
</protein>
<dbReference type="InterPro" id="IPR052048">
    <property type="entry name" value="ST_Response_Regulator"/>
</dbReference>
<organism evidence="3 4">
    <name type="scientific">Thiovibrio frasassiensis</name>
    <dbReference type="NCBI Taxonomy" id="2984131"/>
    <lineage>
        <taxon>Bacteria</taxon>
        <taxon>Pseudomonadati</taxon>
        <taxon>Thermodesulfobacteriota</taxon>
        <taxon>Desulfobulbia</taxon>
        <taxon>Desulfobulbales</taxon>
        <taxon>Thiovibrionaceae</taxon>
        <taxon>Thiovibrio</taxon>
    </lineage>
</organism>
<comment type="caution">
    <text evidence="3">The sequence shown here is derived from an EMBL/GenBank/DDBJ whole genome shotgun (WGS) entry which is preliminary data.</text>
</comment>
<proteinExistence type="predicted"/>
<dbReference type="PANTHER" id="PTHR43228:SF6">
    <property type="entry name" value="RESPONSE REGULATOR RECEIVER"/>
    <property type="match status" value="1"/>
</dbReference>
<evidence type="ECO:0000313" key="3">
    <source>
        <dbReference type="EMBL" id="MDG4474934.1"/>
    </source>
</evidence>